<gene>
    <name evidence="1" type="ordered locus">Selin_0644</name>
</gene>
<sequence>MVVVADLARSFRQGQAFHPGQAPIGFDQVRPARPRVFVAIGFHQDAIQRQGGKERLCPGGQWQPATIAKKQIARQQRGRQVTPVKGMQHPPETVVTMERQQHILVADAVNNQRQIKVTGKANLTLKDFHLAGQIAKTLIQSTFANGGKSATPKQISHGFPVNGMTGHAGMIAKGYGRAPIALNQEAIVFPLHRRHQTGVITVGCIYPVTARKMHVGVHKIALQLTGYVVMITDIRIHREYAPMHRIVLLFTGSLITCALSIPAHSASVSTYDPDNPNIGFHGSLGGYIPQGDGDSQFTGHISYDNDDVLGSGDGFSLHLNPDELIIRLTDRGYVPYSPYTILTLSSHLTKQDMVEYSDGNKVREEQYTRQLSHVELGRGMHFAPHIRGELAFGLTSASYGGTTGEAPDPEDEDAVGDGFLAPADGSTYHLRGRLIAGRLTENMHYQPKTSHVALLEIEQGQRSENKTWGAAGGYGAPGKSFGKYTLLMRGYNNYPRYTLGYRFMMGLSSGLDRDNKFRLGGDISHQEHYPRIPGWFHDEIAAKSYYLGSLFYSQNLMRFDNSFIVGFWEVTAASISNSSGDGTTNGSGTILGASAGLSIPSLLAGRLTLQVDYSPDTDHDGIGILARYDKKF</sequence>
<proteinExistence type="predicted"/>
<accession>E6W1D6</accession>
<reference evidence="1 2" key="1">
    <citation type="submission" date="2010-12" db="EMBL/GenBank/DDBJ databases">
        <title>Complete sequence of Desulfurispirillum indicum S5.</title>
        <authorList>
            <consortium name="US DOE Joint Genome Institute"/>
            <person name="Lucas S."/>
            <person name="Copeland A."/>
            <person name="Lapidus A."/>
            <person name="Cheng J.-F."/>
            <person name="Goodwin L."/>
            <person name="Pitluck S."/>
            <person name="Chertkov O."/>
            <person name="Held B."/>
            <person name="Detter J.C."/>
            <person name="Han C."/>
            <person name="Tapia R."/>
            <person name="Land M."/>
            <person name="Hauser L."/>
            <person name="Kyrpides N."/>
            <person name="Ivanova N."/>
            <person name="Mikhailova N."/>
            <person name="Haggblom M."/>
            <person name="Rauschenbach I."/>
            <person name="Bini E."/>
            <person name="Woyke T."/>
        </authorList>
    </citation>
    <scope>NUCLEOTIDE SEQUENCE [LARGE SCALE GENOMIC DNA]</scope>
    <source>
        <strain evidence="2">ATCC BAA-1389 / DSM 22839 / S5</strain>
    </source>
</reference>
<evidence type="ECO:0000313" key="1">
    <source>
        <dbReference type="EMBL" id="ADU65392.1"/>
    </source>
</evidence>
<dbReference type="KEGG" id="din:Selin_0644"/>
<dbReference type="HOGENOM" id="CLU_432600_0_0_0"/>
<dbReference type="Proteomes" id="UP000002572">
    <property type="component" value="Chromosome"/>
</dbReference>
<keyword evidence="2" id="KW-1185">Reference proteome</keyword>
<protein>
    <submittedName>
        <fullName evidence="1">Uncharacterized protein</fullName>
    </submittedName>
</protein>
<evidence type="ECO:0000313" key="2">
    <source>
        <dbReference type="Proteomes" id="UP000002572"/>
    </source>
</evidence>
<dbReference type="AlphaFoldDB" id="E6W1D6"/>
<dbReference type="EMBL" id="CP002432">
    <property type="protein sequence ID" value="ADU65392.1"/>
    <property type="molecule type" value="Genomic_DNA"/>
</dbReference>
<dbReference type="InParanoid" id="E6W1D6"/>
<organism evidence="1 2">
    <name type="scientific">Desulfurispirillum indicum (strain ATCC BAA-1389 / DSM 22839 / S5)</name>
    <dbReference type="NCBI Taxonomy" id="653733"/>
    <lineage>
        <taxon>Bacteria</taxon>
        <taxon>Pseudomonadati</taxon>
        <taxon>Chrysiogenota</taxon>
        <taxon>Chrysiogenia</taxon>
        <taxon>Chrysiogenales</taxon>
        <taxon>Chrysiogenaceae</taxon>
        <taxon>Desulfurispirillum</taxon>
    </lineage>
</organism>
<dbReference type="STRING" id="653733.Selin_0644"/>
<name>E6W1D6_DESIS</name>